<proteinExistence type="predicted"/>
<dbReference type="RefSeq" id="WP_148072987.1">
    <property type="nucleotide sequence ID" value="NZ_CP042913.1"/>
</dbReference>
<dbReference type="EMBL" id="CP042913">
    <property type="protein sequence ID" value="QEG34320.1"/>
    <property type="molecule type" value="Genomic_DNA"/>
</dbReference>
<keyword evidence="2" id="KW-1185">Reference proteome</keyword>
<evidence type="ECO:0000313" key="2">
    <source>
        <dbReference type="Proteomes" id="UP000323917"/>
    </source>
</evidence>
<sequence length="336" mass="37821">MNLQSRFVNQVAILICLSVSVCTQGNSKAGDITVADIVDAWENRDKTIPTFECECKITKEITRFLHERSGGAFDDPNKGEPGGTMQISKGLTVKLRGKDIFILEKGEHCDIDNFEIFDQSVHIASSDGRIEYFVTSSRSQLAMGGFANVKVPGFPLPSAMTSESSIIQLWYDPLEFFAVHNVDIRKARRVNENPGTSIDLVVTLQNGRAASVVVSVSSRPPYLPLEYKTLVKNSLLSNYELEYQTSKSGDEILSSWAIQQFRGDGSITSESRGKVQSFQQGKQIEDKEFELSYPIGAHLIEYLNRGQRKYWVQESFEEKQEIEKHNFGRKQVPELF</sequence>
<dbReference type="KEGG" id="bgok:Pr1d_15950"/>
<name>A0A5B9Q9K4_9BACT</name>
<dbReference type="AlphaFoldDB" id="A0A5B9Q9K4"/>
<gene>
    <name evidence="1" type="ORF">Pr1d_15950</name>
</gene>
<dbReference type="Proteomes" id="UP000323917">
    <property type="component" value="Chromosome"/>
</dbReference>
<protein>
    <submittedName>
        <fullName evidence="1">Uncharacterized protein</fullName>
    </submittedName>
</protein>
<accession>A0A5B9Q9K4</accession>
<organism evidence="1 2">
    <name type="scientific">Bythopirellula goksoeyrii</name>
    <dbReference type="NCBI Taxonomy" id="1400387"/>
    <lineage>
        <taxon>Bacteria</taxon>
        <taxon>Pseudomonadati</taxon>
        <taxon>Planctomycetota</taxon>
        <taxon>Planctomycetia</taxon>
        <taxon>Pirellulales</taxon>
        <taxon>Lacipirellulaceae</taxon>
        <taxon>Bythopirellula</taxon>
    </lineage>
</organism>
<reference evidence="1 2" key="1">
    <citation type="submission" date="2019-08" db="EMBL/GenBank/DDBJ databases">
        <title>Deep-cultivation of Planctomycetes and their phenomic and genomic characterization uncovers novel biology.</title>
        <authorList>
            <person name="Wiegand S."/>
            <person name="Jogler M."/>
            <person name="Boedeker C."/>
            <person name="Pinto D."/>
            <person name="Vollmers J."/>
            <person name="Rivas-Marin E."/>
            <person name="Kohn T."/>
            <person name="Peeters S.H."/>
            <person name="Heuer A."/>
            <person name="Rast P."/>
            <person name="Oberbeckmann S."/>
            <person name="Bunk B."/>
            <person name="Jeske O."/>
            <person name="Meyerdierks A."/>
            <person name="Storesund J.E."/>
            <person name="Kallscheuer N."/>
            <person name="Luecker S."/>
            <person name="Lage O.M."/>
            <person name="Pohl T."/>
            <person name="Merkel B.J."/>
            <person name="Hornburger P."/>
            <person name="Mueller R.-W."/>
            <person name="Bruemmer F."/>
            <person name="Labrenz M."/>
            <person name="Spormann A.M."/>
            <person name="Op den Camp H."/>
            <person name="Overmann J."/>
            <person name="Amann R."/>
            <person name="Jetten M.S.M."/>
            <person name="Mascher T."/>
            <person name="Medema M.H."/>
            <person name="Devos D.P."/>
            <person name="Kaster A.-K."/>
            <person name="Ovreas L."/>
            <person name="Rohde M."/>
            <person name="Galperin M.Y."/>
            <person name="Jogler C."/>
        </authorList>
    </citation>
    <scope>NUCLEOTIDE SEQUENCE [LARGE SCALE GENOMIC DNA]</scope>
    <source>
        <strain evidence="1 2">Pr1d</strain>
    </source>
</reference>
<evidence type="ECO:0000313" key="1">
    <source>
        <dbReference type="EMBL" id="QEG34320.1"/>
    </source>
</evidence>